<dbReference type="Proteomes" id="UP001058456">
    <property type="component" value="Segment"/>
</dbReference>
<evidence type="ECO:0000313" key="2">
    <source>
        <dbReference type="Proteomes" id="UP001058456"/>
    </source>
</evidence>
<reference evidence="1 2" key="1">
    <citation type="submission" date="2022-08" db="EMBL/GenBank/DDBJ databases">
        <title>Potential of phage cocktail in the treatment of multidrug-resistant Klebsiella pneumoniae pulmonary infection in mice.</title>
        <authorList>
            <person name="Gou Z."/>
            <person name="Lu S."/>
            <person name="Sun F."/>
            <person name="Xia P."/>
        </authorList>
    </citation>
    <scope>NUCLEOTIDE SEQUENCE [LARGE SCALE GENOMIC DNA]</scope>
</reference>
<keyword evidence="2" id="KW-1185">Reference proteome</keyword>
<protein>
    <submittedName>
        <fullName evidence="1">Uncharacterized protein</fullName>
    </submittedName>
</protein>
<name>A0A976XQD8_9CAUD</name>
<accession>A0A976XQD8</accession>
<proteinExistence type="predicted"/>
<sequence length="180" mass="20731">MLPVPSVTVLVLIRTARCAYTHCPARVLSVAGAVNMDLGYCVVHEFMEQGLPDRICVVTSRNLEAAQSLVERLSGYYRDHERYQQKVFDLTKLYHQKALDMPTPQLDDLKQFSPEAWYSVKDASPVDYTVQVFSHYGTRHWINRKWDTMVDYLNSELEKGAAEYKRKRAEAKELKNSVAL</sequence>
<evidence type="ECO:0000313" key="1">
    <source>
        <dbReference type="EMBL" id="UVD42196.1"/>
    </source>
</evidence>
<dbReference type="EMBL" id="OP171943">
    <property type="protein sequence ID" value="UVD42196.1"/>
    <property type="molecule type" value="Genomic_DNA"/>
</dbReference>
<organism evidence="1 2">
    <name type="scientific">Klebsiella phage GZ8</name>
    <dbReference type="NCBI Taxonomy" id="2972533"/>
    <lineage>
        <taxon>Viruses</taxon>
        <taxon>Duplodnaviria</taxon>
        <taxon>Heunggongvirae</taxon>
        <taxon>Uroviricota</taxon>
        <taxon>Caudoviricetes</taxon>
        <taxon>Demerecviridae</taxon>
        <taxon>Sugarlandvirus</taxon>
        <taxon>Sugarlandvirus GZ8</taxon>
    </lineage>
</organism>